<dbReference type="Proteomes" id="UP000287188">
    <property type="component" value="Unassembled WGS sequence"/>
</dbReference>
<accession>A0A402AVV2</accession>
<reference evidence="2" key="1">
    <citation type="submission" date="2018-12" db="EMBL/GenBank/DDBJ databases">
        <title>Tengunoibacter tsumagoiensis gen. nov., sp. nov., Dictyobacter kobayashii sp. nov., D. alpinus sp. nov., and D. joshuensis sp. nov. and description of Dictyobacteraceae fam. nov. within the order Ktedonobacterales isolated from Tengu-no-mugimeshi.</title>
        <authorList>
            <person name="Wang C.M."/>
            <person name="Zheng Y."/>
            <person name="Sakai Y."/>
            <person name="Toyoda A."/>
            <person name="Minakuchi Y."/>
            <person name="Abe K."/>
            <person name="Yokota A."/>
            <person name="Yabe S."/>
        </authorList>
    </citation>
    <scope>NUCLEOTIDE SEQUENCE [LARGE SCALE GENOMIC DNA]</scope>
    <source>
        <strain evidence="2">Uno11</strain>
    </source>
</reference>
<name>A0A402AVV2_9CHLR</name>
<organism evidence="1 2">
    <name type="scientific">Dictyobacter kobayashii</name>
    <dbReference type="NCBI Taxonomy" id="2014872"/>
    <lineage>
        <taxon>Bacteria</taxon>
        <taxon>Bacillati</taxon>
        <taxon>Chloroflexota</taxon>
        <taxon>Ktedonobacteria</taxon>
        <taxon>Ktedonobacterales</taxon>
        <taxon>Dictyobacteraceae</taxon>
        <taxon>Dictyobacter</taxon>
    </lineage>
</organism>
<comment type="caution">
    <text evidence="1">The sequence shown here is derived from an EMBL/GenBank/DDBJ whole genome shotgun (WGS) entry which is preliminary data.</text>
</comment>
<dbReference type="OrthoDB" id="1608521at2"/>
<keyword evidence="2" id="KW-1185">Reference proteome</keyword>
<dbReference type="AlphaFoldDB" id="A0A402AVV2"/>
<evidence type="ECO:0000313" key="1">
    <source>
        <dbReference type="EMBL" id="GCE23153.1"/>
    </source>
</evidence>
<gene>
    <name evidence="1" type="ORF">KDK_69530</name>
</gene>
<proteinExistence type="predicted"/>
<dbReference type="RefSeq" id="WP_126556630.1">
    <property type="nucleotide sequence ID" value="NZ_BIFS01000002.1"/>
</dbReference>
<dbReference type="EMBL" id="BIFS01000002">
    <property type="protein sequence ID" value="GCE23153.1"/>
    <property type="molecule type" value="Genomic_DNA"/>
</dbReference>
<protein>
    <submittedName>
        <fullName evidence="1">Uncharacterized protein</fullName>
    </submittedName>
</protein>
<evidence type="ECO:0000313" key="2">
    <source>
        <dbReference type="Proteomes" id="UP000287188"/>
    </source>
</evidence>
<sequence length="233" mass="26995">MGREVHRQATVYIDKLDGHLWSHEDIEHLRDEAAIMRRKAKYAKAYTAGLPMTRWPERYATYDVVISRVCRTQPQIQDLILAIPGLANELLQARFVVNGMMTKEQYAQWGDFPFLELDLSYNLAQKLAFRLQEAGAWANVIPTVYREPQFPFSTAQMLAEQVIKERHESVAPNELLGPVGLYRWLWTPYWIFSASSPAAPPEPGYLFAYIDNIDGHVWTYDEERLFIREGTLT</sequence>